<evidence type="ECO:0000313" key="3">
    <source>
        <dbReference type="Proteomes" id="UP000316921"/>
    </source>
</evidence>
<evidence type="ECO:0000313" key="2">
    <source>
        <dbReference type="EMBL" id="QDU69247.1"/>
    </source>
</evidence>
<name>A0A518BQJ1_9BACT</name>
<organism evidence="2 3">
    <name type="scientific">Engelhardtia mirabilis</name>
    <dbReference type="NCBI Taxonomy" id="2528011"/>
    <lineage>
        <taxon>Bacteria</taxon>
        <taxon>Pseudomonadati</taxon>
        <taxon>Planctomycetota</taxon>
        <taxon>Planctomycetia</taxon>
        <taxon>Planctomycetia incertae sedis</taxon>
        <taxon>Engelhardtia</taxon>
    </lineage>
</organism>
<gene>
    <name evidence="2" type="ORF">Pla133_43650</name>
</gene>
<feature type="transmembrane region" description="Helical" evidence="1">
    <location>
        <begin position="142"/>
        <end position="162"/>
    </location>
</feature>
<proteinExistence type="predicted"/>
<feature type="transmembrane region" description="Helical" evidence="1">
    <location>
        <begin position="7"/>
        <end position="30"/>
    </location>
</feature>
<keyword evidence="1" id="KW-0472">Membrane</keyword>
<keyword evidence="3" id="KW-1185">Reference proteome</keyword>
<dbReference type="KEGG" id="pbap:Pla133_43650"/>
<keyword evidence="1" id="KW-0812">Transmembrane</keyword>
<accession>A0A518BQJ1</accession>
<dbReference type="Proteomes" id="UP000316921">
    <property type="component" value="Chromosome"/>
</dbReference>
<reference evidence="2 3" key="1">
    <citation type="submission" date="2019-02" db="EMBL/GenBank/DDBJ databases">
        <title>Deep-cultivation of Planctomycetes and their phenomic and genomic characterization uncovers novel biology.</title>
        <authorList>
            <person name="Wiegand S."/>
            <person name="Jogler M."/>
            <person name="Boedeker C."/>
            <person name="Pinto D."/>
            <person name="Vollmers J."/>
            <person name="Rivas-Marin E."/>
            <person name="Kohn T."/>
            <person name="Peeters S.H."/>
            <person name="Heuer A."/>
            <person name="Rast P."/>
            <person name="Oberbeckmann S."/>
            <person name="Bunk B."/>
            <person name="Jeske O."/>
            <person name="Meyerdierks A."/>
            <person name="Storesund J.E."/>
            <person name="Kallscheuer N."/>
            <person name="Luecker S."/>
            <person name="Lage O.M."/>
            <person name="Pohl T."/>
            <person name="Merkel B.J."/>
            <person name="Hornburger P."/>
            <person name="Mueller R.-W."/>
            <person name="Bruemmer F."/>
            <person name="Labrenz M."/>
            <person name="Spormann A.M."/>
            <person name="Op den Camp H."/>
            <person name="Overmann J."/>
            <person name="Amann R."/>
            <person name="Jetten M.S.M."/>
            <person name="Mascher T."/>
            <person name="Medema M.H."/>
            <person name="Devos D.P."/>
            <person name="Kaster A.-K."/>
            <person name="Ovreas L."/>
            <person name="Rohde M."/>
            <person name="Galperin M.Y."/>
            <person name="Jogler C."/>
        </authorList>
    </citation>
    <scope>NUCLEOTIDE SEQUENCE [LARGE SCALE GENOMIC DNA]</scope>
    <source>
        <strain evidence="2 3">Pla133</strain>
    </source>
</reference>
<sequence>MALRQEFTLSMGVLALLNLGLAFGAVGLLTRMGPAIELIMQDNVYSIDAAEEILIELSAADLYPAGERGSGPALEAFARARQNVTEVGEVAVLDSIEASLPGAFAGEQQAKRQLLASVRELIDINREAMERIEAEAERLGSAGAWAAVLAGIVSFLLTLLIVTRLRRRFAIPLASIHQVLSGALAGDPFRRCHTLSGPLELVQVGQAVNQLLDERQQGLEHPR</sequence>
<dbReference type="EMBL" id="CP036287">
    <property type="protein sequence ID" value="QDU69247.1"/>
    <property type="molecule type" value="Genomic_DNA"/>
</dbReference>
<dbReference type="AlphaFoldDB" id="A0A518BQJ1"/>
<protein>
    <recommendedName>
        <fullName evidence="4">HAMP domain-containing protein</fullName>
    </recommendedName>
</protein>
<keyword evidence="1" id="KW-1133">Transmembrane helix</keyword>
<evidence type="ECO:0008006" key="4">
    <source>
        <dbReference type="Google" id="ProtNLM"/>
    </source>
</evidence>
<evidence type="ECO:0000256" key="1">
    <source>
        <dbReference type="SAM" id="Phobius"/>
    </source>
</evidence>
<dbReference type="RefSeq" id="WP_145068972.1">
    <property type="nucleotide sequence ID" value="NZ_CP036287.1"/>
</dbReference>